<evidence type="ECO:0008006" key="3">
    <source>
        <dbReference type="Google" id="ProtNLM"/>
    </source>
</evidence>
<evidence type="ECO:0000313" key="2">
    <source>
        <dbReference type="Proteomes" id="UP000611640"/>
    </source>
</evidence>
<dbReference type="KEGG" id="atl:Athai_52270"/>
<name>A0A7R7DTU1_9ACTN</name>
<dbReference type="EMBL" id="AP023355">
    <property type="protein sequence ID" value="BCJ37724.1"/>
    <property type="molecule type" value="Genomic_DNA"/>
</dbReference>
<evidence type="ECO:0000313" key="1">
    <source>
        <dbReference type="EMBL" id="BCJ37724.1"/>
    </source>
</evidence>
<keyword evidence="2" id="KW-1185">Reference proteome</keyword>
<gene>
    <name evidence="1" type="ORF">Athai_52270</name>
</gene>
<dbReference type="SUPFAM" id="SSF51556">
    <property type="entry name" value="Metallo-dependent hydrolases"/>
    <property type="match status" value="1"/>
</dbReference>
<dbReference type="Proteomes" id="UP000611640">
    <property type="component" value="Chromosome"/>
</dbReference>
<organism evidence="1 2">
    <name type="scientific">Actinocatenispora thailandica</name>
    <dbReference type="NCBI Taxonomy" id="227318"/>
    <lineage>
        <taxon>Bacteria</taxon>
        <taxon>Bacillati</taxon>
        <taxon>Actinomycetota</taxon>
        <taxon>Actinomycetes</taxon>
        <taxon>Micromonosporales</taxon>
        <taxon>Micromonosporaceae</taxon>
        <taxon>Actinocatenispora</taxon>
    </lineage>
</organism>
<dbReference type="Gene3D" id="3.20.20.140">
    <property type="entry name" value="Metal-dependent hydrolases"/>
    <property type="match status" value="1"/>
</dbReference>
<dbReference type="AlphaFoldDB" id="A0A7R7DTU1"/>
<proteinExistence type="predicted"/>
<sequence length="241" mass="26082">MRAEPIRYDCDTLCGTWPARAELDFRPEAVRAKLTAAGIETGLVCSGRGAWFDDIDGNTETLAAGPGFVPVGTINLRHALRAEAELDRIRAAGVRAVRLFGPLQGCEPVFPGYRHVVDEVLARGLLPLVEGDIRSCWPAFADRGARVVFLDVHAYHLADFVLLARREPGFVASTRLLNAPDSIETVVGEVGAGHLTFGSRTPLHDTSPAVLRMRHARLSDADWAAVTGGTLEALLKNRVKP</sequence>
<dbReference type="RefSeq" id="WP_203963888.1">
    <property type="nucleotide sequence ID" value="NZ_AP023355.1"/>
</dbReference>
<dbReference type="InterPro" id="IPR032466">
    <property type="entry name" value="Metal_Hydrolase"/>
</dbReference>
<accession>A0A7R7DTU1</accession>
<protein>
    <recommendedName>
        <fullName evidence="3">Amidohydrolase-related domain-containing protein</fullName>
    </recommendedName>
</protein>
<reference evidence="1 2" key="1">
    <citation type="submission" date="2020-08" db="EMBL/GenBank/DDBJ databases">
        <title>Whole genome shotgun sequence of Actinocatenispora thailandica NBRC 105041.</title>
        <authorList>
            <person name="Komaki H."/>
            <person name="Tamura T."/>
        </authorList>
    </citation>
    <scope>NUCLEOTIDE SEQUENCE [LARGE SCALE GENOMIC DNA]</scope>
    <source>
        <strain evidence="1 2">NBRC 105041</strain>
    </source>
</reference>